<name>A0A9P4DAT6_CLODI</name>
<dbReference type="PROSITE" id="PS50883">
    <property type="entry name" value="EAL"/>
    <property type="match status" value="1"/>
</dbReference>
<dbReference type="CDD" id="cd00130">
    <property type="entry name" value="PAS"/>
    <property type="match status" value="1"/>
</dbReference>
<reference evidence="1" key="2">
    <citation type="submission" date="2021-06" db="EMBL/GenBank/DDBJ databases">
        <authorList>
            <consortium name="NCBI Pathogen Detection Project"/>
        </authorList>
    </citation>
    <scope>NUCLEOTIDE SEQUENCE</scope>
    <source>
        <strain evidence="1">Clostridioides</strain>
    </source>
</reference>
<dbReference type="Pfam" id="PF08447">
    <property type="entry name" value="PAS_3"/>
    <property type="match status" value="1"/>
</dbReference>
<organism evidence="1 2">
    <name type="scientific">Clostridioides difficile</name>
    <name type="common">Peptoclostridium difficile</name>
    <dbReference type="NCBI Taxonomy" id="1496"/>
    <lineage>
        <taxon>Bacteria</taxon>
        <taxon>Bacillati</taxon>
        <taxon>Bacillota</taxon>
        <taxon>Clostridia</taxon>
        <taxon>Peptostreptococcales</taxon>
        <taxon>Peptostreptococcaceae</taxon>
        <taxon>Clostridioides</taxon>
    </lineage>
</organism>
<reference evidence="1" key="1">
    <citation type="journal article" date="2018" name="Genome Biol.">
        <title>SKESA: strategic k-mer extension for scrupulous assemblies.</title>
        <authorList>
            <person name="Souvorov A."/>
            <person name="Agarwala R."/>
            <person name="Lipman D.J."/>
        </authorList>
    </citation>
    <scope>NUCLEOTIDE SEQUENCE</scope>
    <source>
        <strain evidence="1">Clostridioides</strain>
    </source>
</reference>
<dbReference type="PANTHER" id="PTHR33121:SF71">
    <property type="entry name" value="OXYGEN SENSOR PROTEIN DOSP"/>
    <property type="match status" value="1"/>
</dbReference>
<dbReference type="SUPFAM" id="SSF55785">
    <property type="entry name" value="PYP-like sensor domain (PAS domain)"/>
    <property type="match status" value="1"/>
</dbReference>
<dbReference type="CDD" id="cd01948">
    <property type="entry name" value="EAL"/>
    <property type="match status" value="1"/>
</dbReference>
<dbReference type="EMBL" id="DAEQIJ010000022">
    <property type="protein sequence ID" value="HBH2621582.1"/>
    <property type="molecule type" value="Genomic_DNA"/>
</dbReference>
<evidence type="ECO:0000313" key="1">
    <source>
        <dbReference type="EMBL" id="HBH2621582.1"/>
    </source>
</evidence>
<sequence>MSKYIDFANIEYSLLMNALDVSVSKHLLDEHFTVVWSNDRYYEMFGYTKEEYETLFHNQCDLFYKDNPEDWNELVEYVEKTFSTGAKKYDYVCRMKHRNGKKLWIKLFGFLTGEVVNGYPISYSVMIDITEQMMIKIEQTVTYNNFPGLIAKFKVTDFGFQLLDANKKYFDMFKDNVNFLLDDINLESYLSAVYKYQSDFKAGKYVCFSVSPQNINGDIVHMQVVAECIDWEDNKPIYLLIYSDVTKLVKQNEIIEKNNKELKKLAFIDSVTGGINRTKFNIIAKEIISKSPSGTYTLIWLNMKKFKLINDLAGNIAGDNLLKYIYNCISKHLHEGELVTRIFADKFILLLKDKPEDITSRLNSMVTHINRFNNNADYKYILYFTAGAYVIYDTSLDITNIQDSANVASKSIKNVENHGLCICNFYSKKDKEKLILEQSIENRMYEALEKREFQVYLQPKLELSTQTICGAEALVRWIHPVEGIIPPNEFIPLFEKNGFIIQLDLYVFEEVCKTLKKWIDDGLNPINISVNMSRYHFSSNNFIKTYDKIAKKYGIPSHLIEIEITETIVFEDVKVFSEIINEIHKNGFKCSIDDFGSGYSSINMLKDIYVDTLKLDRAFFQSEHLDSQRERDIIVSIIELAKKLKMTTVAEGIETSFQKDFLQEINCDMLQGYVFSRPLPIKDFEKLMFQNSSN</sequence>
<dbReference type="Proteomes" id="UP000879542">
    <property type="component" value="Unassembled WGS sequence"/>
</dbReference>
<dbReference type="SMART" id="SM00267">
    <property type="entry name" value="GGDEF"/>
    <property type="match status" value="1"/>
</dbReference>
<dbReference type="InterPro" id="IPR000014">
    <property type="entry name" value="PAS"/>
</dbReference>
<dbReference type="InterPro" id="IPR035965">
    <property type="entry name" value="PAS-like_dom_sf"/>
</dbReference>
<dbReference type="SMART" id="SM00052">
    <property type="entry name" value="EAL"/>
    <property type="match status" value="1"/>
</dbReference>
<gene>
    <name evidence="1" type="ORF">KRQ00_003370</name>
</gene>
<dbReference type="PROSITE" id="PS50887">
    <property type="entry name" value="GGDEF"/>
    <property type="match status" value="1"/>
</dbReference>
<dbReference type="NCBIfam" id="TIGR00229">
    <property type="entry name" value="sensory_box"/>
    <property type="match status" value="1"/>
</dbReference>
<evidence type="ECO:0000313" key="2">
    <source>
        <dbReference type="Proteomes" id="UP000879542"/>
    </source>
</evidence>
<dbReference type="InterPro" id="IPR001633">
    <property type="entry name" value="EAL_dom"/>
</dbReference>
<dbReference type="SUPFAM" id="SSF141868">
    <property type="entry name" value="EAL domain-like"/>
    <property type="match status" value="1"/>
</dbReference>
<dbReference type="Pfam" id="PF00563">
    <property type="entry name" value="EAL"/>
    <property type="match status" value="1"/>
</dbReference>
<dbReference type="Gene3D" id="3.30.70.270">
    <property type="match status" value="1"/>
</dbReference>
<dbReference type="InterPro" id="IPR035919">
    <property type="entry name" value="EAL_sf"/>
</dbReference>
<dbReference type="InterPro" id="IPR050706">
    <property type="entry name" value="Cyclic-di-GMP_PDE-like"/>
</dbReference>
<dbReference type="Pfam" id="PF00990">
    <property type="entry name" value="GGDEF"/>
    <property type="match status" value="1"/>
</dbReference>
<dbReference type="SUPFAM" id="SSF55073">
    <property type="entry name" value="Nucleotide cyclase"/>
    <property type="match status" value="1"/>
</dbReference>
<dbReference type="InterPro" id="IPR013655">
    <property type="entry name" value="PAS_fold_3"/>
</dbReference>
<dbReference type="InterPro" id="IPR029787">
    <property type="entry name" value="Nucleotide_cyclase"/>
</dbReference>
<dbReference type="RefSeq" id="WP_003429636.1">
    <property type="nucleotide sequence ID" value="NZ_AP025558.1"/>
</dbReference>
<dbReference type="GO" id="GO:0071111">
    <property type="term" value="F:cyclic-guanylate-specific phosphodiesterase activity"/>
    <property type="evidence" value="ECO:0007669"/>
    <property type="project" value="InterPro"/>
</dbReference>
<dbReference type="Gene3D" id="3.30.450.20">
    <property type="entry name" value="PAS domain"/>
    <property type="match status" value="1"/>
</dbReference>
<comment type="caution">
    <text evidence="1">The sequence shown here is derived from an EMBL/GenBank/DDBJ whole genome shotgun (WGS) entry which is preliminary data.</text>
</comment>
<dbReference type="PANTHER" id="PTHR33121">
    <property type="entry name" value="CYCLIC DI-GMP PHOSPHODIESTERASE PDEF"/>
    <property type="match status" value="1"/>
</dbReference>
<dbReference type="NCBIfam" id="TIGR00254">
    <property type="entry name" value="GGDEF"/>
    <property type="match status" value="1"/>
</dbReference>
<dbReference type="InterPro" id="IPR000160">
    <property type="entry name" value="GGDEF_dom"/>
</dbReference>
<dbReference type="Gene3D" id="3.20.20.450">
    <property type="entry name" value="EAL domain"/>
    <property type="match status" value="1"/>
</dbReference>
<proteinExistence type="predicted"/>
<dbReference type="AlphaFoldDB" id="A0A9P4DAT6"/>
<protein>
    <submittedName>
        <fullName evidence="1">EAL domain-containing protein</fullName>
    </submittedName>
</protein>
<accession>A0A9P4DAT6</accession>
<dbReference type="InterPro" id="IPR043128">
    <property type="entry name" value="Rev_trsase/Diguanyl_cyclase"/>
</dbReference>